<name>A0A448WQD0_9PLAT</name>
<sequence length="211" mass="23178">MDSSKSRRPGALVSDSDKDSLLSHRTSDTSEESGHWIIIPPQSVWNIELENKYSRLATEIAAAQPIALFAAVLSGGDKLNDNIAATSIEVTEFATPIVDDLNSMGGDTSISLESLLEAHFTAGLLPFLRLAGLVRARWSTKAKGSSTPDFEVTSKESDNGESDFSPLQLPFVGRPGGLTRRQLRDTNLRRKNAKQVGFILMRRITYPMWMI</sequence>
<comment type="caution">
    <text evidence="2">The sequence shown here is derived from an EMBL/GenBank/DDBJ whole genome shotgun (WGS) entry which is preliminary data.</text>
</comment>
<evidence type="ECO:0000313" key="2">
    <source>
        <dbReference type="EMBL" id="VEL17542.1"/>
    </source>
</evidence>
<accession>A0A448WQD0</accession>
<reference evidence="2" key="1">
    <citation type="submission" date="2018-11" db="EMBL/GenBank/DDBJ databases">
        <authorList>
            <consortium name="Pathogen Informatics"/>
        </authorList>
    </citation>
    <scope>NUCLEOTIDE SEQUENCE</scope>
</reference>
<evidence type="ECO:0000256" key="1">
    <source>
        <dbReference type="SAM" id="MobiDB-lite"/>
    </source>
</evidence>
<dbReference type="EMBL" id="CAAALY010033079">
    <property type="protein sequence ID" value="VEL17542.1"/>
    <property type="molecule type" value="Genomic_DNA"/>
</dbReference>
<dbReference type="AlphaFoldDB" id="A0A448WQD0"/>
<dbReference type="Proteomes" id="UP000784294">
    <property type="component" value="Unassembled WGS sequence"/>
</dbReference>
<feature type="region of interest" description="Disordered" evidence="1">
    <location>
        <begin position="1"/>
        <end position="27"/>
    </location>
</feature>
<organism evidence="2 3">
    <name type="scientific">Protopolystoma xenopodis</name>
    <dbReference type="NCBI Taxonomy" id="117903"/>
    <lineage>
        <taxon>Eukaryota</taxon>
        <taxon>Metazoa</taxon>
        <taxon>Spiralia</taxon>
        <taxon>Lophotrochozoa</taxon>
        <taxon>Platyhelminthes</taxon>
        <taxon>Monogenea</taxon>
        <taxon>Polyopisthocotylea</taxon>
        <taxon>Polystomatidea</taxon>
        <taxon>Polystomatidae</taxon>
        <taxon>Protopolystoma</taxon>
    </lineage>
</organism>
<feature type="region of interest" description="Disordered" evidence="1">
    <location>
        <begin position="143"/>
        <end position="180"/>
    </location>
</feature>
<protein>
    <submittedName>
        <fullName evidence="2">Uncharacterized protein</fullName>
    </submittedName>
</protein>
<evidence type="ECO:0000313" key="3">
    <source>
        <dbReference type="Proteomes" id="UP000784294"/>
    </source>
</evidence>
<keyword evidence="3" id="KW-1185">Reference proteome</keyword>
<gene>
    <name evidence="2" type="ORF">PXEA_LOCUS10982</name>
</gene>
<feature type="compositionally biased region" description="Basic and acidic residues" evidence="1">
    <location>
        <begin position="15"/>
        <end position="27"/>
    </location>
</feature>
<proteinExistence type="predicted"/>